<dbReference type="InterPro" id="IPR001627">
    <property type="entry name" value="Semap_dom"/>
</dbReference>
<dbReference type="Pfam" id="PF00041">
    <property type="entry name" value="fn3"/>
    <property type="match status" value="2"/>
</dbReference>
<dbReference type="InterPro" id="IPR027231">
    <property type="entry name" value="Semaphorin"/>
</dbReference>
<feature type="signal peptide" evidence="4">
    <location>
        <begin position="1"/>
        <end position="19"/>
    </location>
</feature>
<evidence type="ECO:0000259" key="6">
    <source>
        <dbReference type="PROSITE" id="PS50853"/>
    </source>
</evidence>
<dbReference type="Gene3D" id="2.130.10.10">
    <property type="entry name" value="YVTN repeat-like/Quinoprotein amine dehydrogenase"/>
    <property type="match status" value="1"/>
</dbReference>
<dbReference type="OrthoDB" id="9934005at2759"/>
<dbReference type="InterPro" id="IPR015943">
    <property type="entry name" value="WD40/YVTN_repeat-like_dom_sf"/>
</dbReference>
<evidence type="ECO:0000256" key="2">
    <source>
        <dbReference type="PROSITE-ProRule" id="PRU00352"/>
    </source>
</evidence>
<dbReference type="PANTHER" id="PTHR11036">
    <property type="entry name" value="SEMAPHORIN"/>
    <property type="match status" value="1"/>
</dbReference>
<keyword evidence="3" id="KW-0472">Membrane</keyword>
<feature type="domain" description="Fibronectin type-III" evidence="6">
    <location>
        <begin position="757"/>
        <end position="853"/>
    </location>
</feature>
<dbReference type="SUPFAM" id="SSF101912">
    <property type="entry name" value="Sema domain"/>
    <property type="match status" value="1"/>
</dbReference>
<keyword evidence="3" id="KW-1133">Transmembrane helix</keyword>
<evidence type="ECO:0000259" key="7">
    <source>
        <dbReference type="PROSITE" id="PS51004"/>
    </source>
</evidence>
<dbReference type="GO" id="GO:0030215">
    <property type="term" value="F:semaphorin receptor binding"/>
    <property type="evidence" value="ECO:0007669"/>
    <property type="project" value="InterPro"/>
</dbReference>
<dbReference type="Gene3D" id="2.60.40.10">
    <property type="entry name" value="Immunoglobulins"/>
    <property type="match status" value="4"/>
</dbReference>
<dbReference type="InterPro" id="IPR013783">
    <property type="entry name" value="Ig-like_fold"/>
</dbReference>
<dbReference type="SUPFAM" id="SSF48726">
    <property type="entry name" value="Immunoglobulin"/>
    <property type="match status" value="1"/>
</dbReference>
<dbReference type="CDD" id="cd00063">
    <property type="entry name" value="FN3"/>
    <property type="match status" value="3"/>
</dbReference>
<dbReference type="PROSITE" id="PS51004">
    <property type="entry name" value="SEMA"/>
    <property type="match status" value="1"/>
</dbReference>
<evidence type="ECO:0000256" key="4">
    <source>
        <dbReference type="SAM" id="SignalP"/>
    </source>
</evidence>
<comment type="similarity">
    <text evidence="1">Belongs to the semaphorin family.</text>
</comment>
<gene>
    <name evidence="8" type="ORF">MCOR_51705</name>
</gene>
<protein>
    <submittedName>
        <fullName evidence="8">Uncharacterized protein</fullName>
    </submittedName>
</protein>
<dbReference type="SMART" id="SM00409">
    <property type="entry name" value="IG"/>
    <property type="match status" value="1"/>
</dbReference>
<keyword evidence="4" id="KW-0732">Signal</keyword>
<feature type="domain" description="Ig-like" evidence="5">
    <location>
        <begin position="27"/>
        <end position="116"/>
    </location>
</feature>
<dbReference type="SUPFAM" id="SSF49265">
    <property type="entry name" value="Fibronectin type III"/>
    <property type="match status" value="2"/>
</dbReference>
<dbReference type="Proteomes" id="UP000507470">
    <property type="component" value="Unassembled WGS sequence"/>
</dbReference>
<sequence>MEKMWIILFVVININNVHTNTVYEFIGSTATFKCPYVQEGSNKVVWKGPYNGQTVYSHSNHRNTYLPSDLYNRLFIISNSSVCRFDLKIVNLQYSDEGEYMCSITSNGTKKTQIFSLLLPALLESSSLSYFRYLKLDPSAKKLVVGHMNYISIVDILDIPRFPVKSVIHYSNSSGFSLCNWNKYILAVDSLALFGNAQLTSIQFPSDADKLNYCTLSKEKIPYCQNHIRVLEFRTDDIVILCGTNADSPTGFELNITDNSHIRLGPVPCANDPFDNFTTTYIRDPNQYGKGIMYYGATLHTDATISRPIYNSGGTVSEYQKGVISSNWMKDPQFVGSFSLKESVLFFFRETATEVDPSEHNNKVYSRVSKVCQSDIGGNSILRNKWTSYQKARLQCFTEGNSPVYFDDIQDIVEKTHQRWVISPVACSQIKSPVSVICAFNTFDIEAVFNGPFKTQVTPNSFWTEAKNIPQPRPGRCINDSMAQSEDVLNFIANHPLMYESVKPLYGKPIFVLYDHLQKLELHRNMTEIVFYAGSSSGKVYKLFSTNENTYVSNMYSPLAKNEAIWSLVNFGDFLLIGTDYSVRQINVINCEQYIQIDQCIKDPHCAWMDTVCRSKNYVSLNPDVNSIQIYTYDNFSLTDGIPYMYLPDIPKWLRVTNTFETKLLIEWMPRFSGDNSQVFVLEFRKYDEIQWASVPVNETDMQSDLQSFELTDLNKSQIYNIRMCAENSFGRSQPTKILTVSTGYFNADIVEGLPDRPSWLRVTKVWKTKLQIEWMLGIHDGTYQIFVLKYATNVEIKWTSVKINQLNMSTNPQNITLTGLTECQIYTLHMYAENGVGKSKPTENITASTDCSGPPVKLQNLRVIQISKTKCLIAWIQELRTEPNLTFILKFVRNDHSEWQLLKINQTDKNNEIQTFELTNLNECEKYTIQMSAENYKGEGPPTENITVITDCSNTGASEDTNLYVLFLPASLIILMVGLLILVLVVYNKRKHIHKKKKRHDRELDDIRLDNETQDIKRTTSCSVTINECSDANSEDREVDEIRLDNETQIG</sequence>
<organism evidence="8 9">
    <name type="scientific">Mytilus coruscus</name>
    <name type="common">Sea mussel</name>
    <dbReference type="NCBI Taxonomy" id="42192"/>
    <lineage>
        <taxon>Eukaryota</taxon>
        <taxon>Metazoa</taxon>
        <taxon>Spiralia</taxon>
        <taxon>Lophotrochozoa</taxon>
        <taxon>Mollusca</taxon>
        <taxon>Bivalvia</taxon>
        <taxon>Autobranchia</taxon>
        <taxon>Pteriomorphia</taxon>
        <taxon>Mytilida</taxon>
        <taxon>Mytiloidea</taxon>
        <taxon>Mytilidae</taxon>
        <taxon>Mytilinae</taxon>
        <taxon>Mytilus</taxon>
    </lineage>
</organism>
<comment type="caution">
    <text evidence="2">Lacks conserved residue(s) required for the propagation of feature annotation.</text>
</comment>
<feature type="domain" description="Fibronectin type-III" evidence="6">
    <location>
        <begin position="650"/>
        <end position="746"/>
    </location>
</feature>
<feature type="chain" id="PRO_5027077903" evidence="4">
    <location>
        <begin position="20"/>
        <end position="1052"/>
    </location>
</feature>
<keyword evidence="9" id="KW-1185">Reference proteome</keyword>
<evidence type="ECO:0000256" key="3">
    <source>
        <dbReference type="SAM" id="Phobius"/>
    </source>
</evidence>
<dbReference type="GO" id="GO:0005886">
    <property type="term" value="C:plasma membrane"/>
    <property type="evidence" value="ECO:0007669"/>
    <property type="project" value="TreeGrafter"/>
</dbReference>
<dbReference type="GO" id="GO:0030335">
    <property type="term" value="P:positive regulation of cell migration"/>
    <property type="evidence" value="ECO:0007669"/>
    <property type="project" value="TreeGrafter"/>
</dbReference>
<reference evidence="8 9" key="1">
    <citation type="submission" date="2020-06" db="EMBL/GenBank/DDBJ databases">
        <authorList>
            <person name="Li R."/>
            <person name="Bekaert M."/>
        </authorList>
    </citation>
    <scope>NUCLEOTIDE SEQUENCE [LARGE SCALE GENOMIC DNA]</scope>
    <source>
        <strain evidence="9">wild</strain>
    </source>
</reference>
<dbReference type="InterPro" id="IPR036352">
    <property type="entry name" value="Semap_dom_sf"/>
</dbReference>
<dbReference type="PANTHER" id="PTHR11036:SF127">
    <property type="entry name" value="SEMAPHORIN-1A"/>
    <property type="match status" value="1"/>
</dbReference>
<dbReference type="SMART" id="SM00630">
    <property type="entry name" value="Sema"/>
    <property type="match status" value="1"/>
</dbReference>
<keyword evidence="3" id="KW-0812">Transmembrane</keyword>
<dbReference type="InterPro" id="IPR036116">
    <property type="entry name" value="FN3_sf"/>
</dbReference>
<dbReference type="PROSITE" id="PS50835">
    <property type="entry name" value="IG_LIKE"/>
    <property type="match status" value="1"/>
</dbReference>
<proteinExistence type="inferred from homology"/>
<evidence type="ECO:0000256" key="1">
    <source>
        <dbReference type="ARBA" id="ARBA00009492"/>
    </source>
</evidence>
<dbReference type="PROSITE" id="PS50853">
    <property type="entry name" value="FN3"/>
    <property type="match status" value="3"/>
</dbReference>
<dbReference type="InterPro" id="IPR036179">
    <property type="entry name" value="Ig-like_dom_sf"/>
</dbReference>
<dbReference type="InterPro" id="IPR003599">
    <property type="entry name" value="Ig_sub"/>
</dbReference>
<dbReference type="Pfam" id="PF01403">
    <property type="entry name" value="Sema"/>
    <property type="match status" value="1"/>
</dbReference>
<feature type="domain" description="Sema" evidence="7">
    <location>
        <begin position="101"/>
        <end position="588"/>
    </location>
</feature>
<evidence type="ECO:0000313" key="9">
    <source>
        <dbReference type="Proteomes" id="UP000507470"/>
    </source>
</evidence>
<dbReference type="InterPro" id="IPR003961">
    <property type="entry name" value="FN3_dom"/>
</dbReference>
<dbReference type="AlphaFoldDB" id="A0A6J8EI32"/>
<feature type="transmembrane region" description="Helical" evidence="3">
    <location>
        <begin position="964"/>
        <end position="988"/>
    </location>
</feature>
<dbReference type="EMBL" id="CACVKT020009028">
    <property type="protein sequence ID" value="CAC5419352.1"/>
    <property type="molecule type" value="Genomic_DNA"/>
</dbReference>
<dbReference type="GO" id="GO:0045499">
    <property type="term" value="F:chemorepellent activity"/>
    <property type="evidence" value="ECO:0007669"/>
    <property type="project" value="TreeGrafter"/>
</dbReference>
<evidence type="ECO:0000313" key="8">
    <source>
        <dbReference type="EMBL" id="CAC5419352.1"/>
    </source>
</evidence>
<dbReference type="InterPro" id="IPR007110">
    <property type="entry name" value="Ig-like_dom"/>
</dbReference>
<dbReference type="GO" id="GO:0071526">
    <property type="term" value="P:semaphorin-plexin signaling pathway"/>
    <property type="evidence" value="ECO:0007669"/>
    <property type="project" value="TreeGrafter"/>
</dbReference>
<dbReference type="GO" id="GO:0007411">
    <property type="term" value="P:axon guidance"/>
    <property type="evidence" value="ECO:0007669"/>
    <property type="project" value="TreeGrafter"/>
</dbReference>
<dbReference type="SMART" id="SM00060">
    <property type="entry name" value="FN3"/>
    <property type="match status" value="3"/>
</dbReference>
<evidence type="ECO:0000259" key="5">
    <source>
        <dbReference type="PROSITE" id="PS50835"/>
    </source>
</evidence>
<accession>A0A6J8EI32</accession>
<name>A0A6J8EI32_MYTCO</name>
<feature type="domain" description="Fibronectin type-III" evidence="6">
    <location>
        <begin position="855"/>
        <end position="954"/>
    </location>
</feature>